<evidence type="ECO:0000313" key="3">
    <source>
        <dbReference type="EMBL" id="KAA1075342.1"/>
    </source>
</evidence>
<feature type="region of interest" description="Disordered" evidence="1">
    <location>
        <begin position="832"/>
        <end position="887"/>
    </location>
</feature>
<evidence type="ECO:0000313" key="4">
    <source>
        <dbReference type="Proteomes" id="UP000324748"/>
    </source>
</evidence>
<reference evidence="4 5" key="1">
    <citation type="submission" date="2019-05" db="EMBL/GenBank/DDBJ databases">
        <title>Emergence of the Ug99 lineage of the wheat stem rust pathogen through somatic hybridization.</title>
        <authorList>
            <person name="Li F."/>
            <person name="Upadhyaya N.M."/>
            <person name="Sperschneider J."/>
            <person name="Matny O."/>
            <person name="Nguyen-Phuc H."/>
            <person name="Mago R."/>
            <person name="Raley C."/>
            <person name="Miller M.E."/>
            <person name="Silverstein K.A.T."/>
            <person name="Henningsen E."/>
            <person name="Hirsch C.D."/>
            <person name="Visser B."/>
            <person name="Pretorius Z.A."/>
            <person name="Steffenson B.J."/>
            <person name="Schwessinger B."/>
            <person name="Dodds P.N."/>
            <person name="Figueroa M."/>
        </authorList>
    </citation>
    <scope>NUCLEOTIDE SEQUENCE [LARGE SCALE GENOMIC DNA]</scope>
    <source>
        <strain evidence="3">21-0</strain>
        <strain evidence="2 5">Ug99</strain>
    </source>
</reference>
<keyword evidence="4" id="KW-1185">Reference proteome</keyword>
<feature type="region of interest" description="Disordered" evidence="1">
    <location>
        <begin position="163"/>
        <end position="200"/>
    </location>
</feature>
<comment type="caution">
    <text evidence="2">The sequence shown here is derived from an EMBL/GenBank/DDBJ whole genome shotgun (WGS) entry which is preliminary data.</text>
</comment>
<feature type="compositionally biased region" description="Acidic residues" evidence="1">
    <location>
        <begin position="1368"/>
        <end position="1377"/>
    </location>
</feature>
<feature type="region of interest" description="Disordered" evidence="1">
    <location>
        <begin position="393"/>
        <end position="460"/>
    </location>
</feature>
<proteinExistence type="predicted"/>
<dbReference type="OrthoDB" id="2505636at2759"/>
<name>A0A5B0MA45_PUCGR</name>
<evidence type="ECO:0000313" key="2">
    <source>
        <dbReference type="EMBL" id="KAA1072910.1"/>
    </source>
</evidence>
<feature type="compositionally biased region" description="Polar residues" evidence="1">
    <location>
        <begin position="839"/>
        <end position="851"/>
    </location>
</feature>
<feature type="compositionally biased region" description="Polar residues" evidence="1">
    <location>
        <begin position="1"/>
        <end position="16"/>
    </location>
</feature>
<feature type="compositionally biased region" description="Polar residues" evidence="1">
    <location>
        <begin position="416"/>
        <end position="426"/>
    </location>
</feature>
<feature type="compositionally biased region" description="Basic and acidic residues" evidence="1">
    <location>
        <begin position="853"/>
        <end position="867"/>
    </location>
</feature>
<dbReference type="EMBL" id="VSWC01000157">
    <property type="protein sequence ID" value="KAA1075342.1"/>
    <property type="molecule type" value="Genomic_DNA"/>
</dbReference>
<evidence type="ECO:0000313" key="5">
    <source>
        <dbReference type="Proteomes" id="UP000325313"/>
    </source>
</evidence>
<feature type="region of interest" description="Disordered" evidence="1">
    <location>
        <begin position="1"/>
        <end position="81"/>
    </location>
</feature>
<dbReference type="EMBL" id="VDEP01000476">
    <property type="protein sequence ID" value="KAA1072910.1"/>
    <property type="molecule type" value="Genomic_DNA"/>
</dbReference>
<feature type="compositionally biased region" description="Polar residues" evidence="1">
    <location>
        <begin position="167"/>
        <end position="184"/>
    </location>
</feature>
<feature type="region of interest" description="Disordered" evidence="1">
    <location>
        <begin position="244"/>
        <end position="317"/>
    </location>
</feature>
<evidence type="ECO:0000256" key="1">
    <source>
        <dbReference type="SAM" id="MobiDB-lite"/>
    </source>
</evidence>
<accession>A0A5B0MA45</accession>
<feature type="region of interest" description="Disordered" evidence="1">
    <location>
        <begin position="1356"/>
        <end position="1381"/>
    </location>
</feature>
<feature type="compositionally biased region" description="Polar residues" evidence="1">
    <location>
        <begin position="393"/>
        <end position="402"/>
    </location>
</feature>
<dbReference type="Proteomes" id="UP000324748">
    <property type="component" value="Unassembled WGS sequence"/>
</dbReference>
<feature type="region of interest" description="Disordered" evidence="1">
    <location>
        <begin position="1150"/>
        <end position="1172"/>
    </location>
</feature>
<dbReference type="Proteomes" id="UP000325313">
    <property type="component" value="Unassembled WGS sequence"/>
</dbReference>
<sequence length="1426" mass="156904">MRLISKQQIPSTQLLQESALRPHPSDQPIAPTHNNSASGPIHHQQLPPSLPYPQLPSAFNSTAPSSAHLPGRKSQSIDLTARPSRISLTSASRPSAHLAKVSISNPIIRPVIIPQDPSAPPLLANRTASDSFPLSHLTYLPANYAQKLKPAPQPTTLEYIKPDRRFSPSNNPMKPSGHGTTASGEISHWDGRGPQPADTTIIRPAQSHKTFPLRATANPAQLPATQTPAEKSTLSFFKRPIRMMREKKGPPAPLIVNGDRLSIKPNETTKPAPLSPPSFRPSKISNPRTHSDSSKPPAEPSSLPLMQKAPSSSSTGSKLNSLFNAAARSIRTGDSRLFESFQAALSPRFVPESDKLPPPAQPWNRKPIPNSINSLKRIPVPAYSITEIGTQAPLSPRLTRTTSFERPKTATKHSRTSSMPFSQAPPTLQHAVPLKHPQIPQPQPGEEQNESVEKLSEADEKGRLSLNSAKRSPHIPSNLNLNIQVHPTLVYEAESDFLQATPHSHDSTQPAPIECDPSSRKQELFVTGARAHRSSSNLSYEDFREMVSRAMGSPLPVNHTIGHRSSCLSQRESQVSHQLPNHAHDVITHERVSDRDLFAEPVNDANKLAAGFLRRDSSCSIQEAKRKSFQNMPLPALPTSSSPLVGDGASKPNPILNIKGNPTATLGNLNKQPRPWTMAIPESFRDRQELQKILLDSDTSIEDEKIMKGANLQHAVTMTSSGAKSSFPQRKVRHSYPLRLTPSASPLERVSNGLCYPDSLDQTGKPLYLRFQTSGEIEYRHNESSRPTPSLTPPCTNLMFGFRGEVYEVDKCEKPIENRQSVKVPFDHDQEHAVESLRDSQSSNPRSSNGFASEKHMPNIMEKEEAVARTPGTDTRLGAGPIISEEGTNDQNVTDLLLRVDLDSDELGQSIELKEICLIGGGNADEAKENFKASKLQNCIAQEILIEPPSPRLSERNCSTEHVLENLSIDRGSSEEESFRLPDESQTFELGSEPKIINPETSLEMAASILGQPVPAVSKEIWKGFERLHSLTEGRFMESEGKELREALGRLFEPGFQSGNATTEVAVQTDPVAFTQRNDHFVLQPPCIIRRSSTRRVADALKKLANRKEQTESLSMENLSLSLTRQSFQSERSFVSASRGSVSSLQDCMKGAQHDTPRTAGSIRSPWSERRPGGLFEMPELRRFSSARNPHSIHVSQVSPLRQATGESHLSLRSHSPMTNSPILTETVLDALDNALRAEETFQREKQHLQSVARRQSQTIESLLLDKEVLSLEVARLTGLVELLTRDHNLLNERIDKAEEAFDKIPTSKNQTSRCHSADETACYCTATGEAIAKGEKINSADKRQDTETSFKLSGILTETDDGVMAGDSEDSEEDDRDSLCDPEQGSIIQHVLFTSPRSPFAILNTNKNQSPIPGSYPLLPTVPAI</sequence>
<feature type="compositionally biased region" description="Basic and acidic residues" evidence="1">
    <location>
        <begin position="451"/>
        <end position="460"/>
    </location>
</feature>
<protein>
    <submittedName>
        <fullName evidence="2">Uncharacterized protein</fullName>
    </submittedName>
</protein>
<gene>
    <name evidence="3" type="ORF">PGT21_034011</name>
    <name evidence="2" type="ORF">PGTUg99_026649</name>
</gene>
<organism evidence="2 5">
    <name type="scientific">Puccinia graminis f. sp. tritici</name>
    <dbReference type="NCBI Taxonomy" id="56615"/>
    <lineage>
        <taxon>Eukaryota</taxon>
        <taxon>Fungi</taxon>
        <taxon>Dikarya</taxon>
        <taxon>Basidiomycota</taxon>
        <taxon>Pucciniomycotina</taxon>
        <taxon>Pucciniomycetes</taxon>
        <taxon>Pucciniales</taxon>
        <taxon>Pucciniaceae</taxon>
        <taxon>Puccinia</taxon>
    </lineage>
</organism>